<reference evidence="2" key="1">
    <citation type="journal article" date="2018" name="DNA Res.">
        <title>Multiple hybrid de novo genome assembly of finger millet, an orphan allotetraploid crop.</title>
        <authorList>
            <person name="Hatakeyama M."/>
            <person name="Aluri S."/>
            <person name="Balachadran M.T."/>
            <person name="Sivarajan S.R."/>
            <person name="Patrignani A."/>
            <person name="Gruter S."/>
            <person name="Poveda L."/>
            <person name="Shimizu-Inatsugi R."/>
            <person name="Baeten J."/>
            <person name="Francoijs K.J."/>
            <person name="Nataraja K.N."/>
            <person name="Reddy Y.A.N."/>
            <person name="Phadnis S."/>
            <person name="Ravikumar R.L."/>
            <person name="Schlapbach R."/>
            <person name="Sreeman S.M."/>
            <person name="Shimizu K.K."/>
        </authorList>
    </citation>
    <scope>NUCLEOTIDE SEQUENCE</scope>
</reference>
<accession>A0AAV5BQN6</accession>
<keyword evidence="3" id="KW-1185">Reference proteome</keyword>
<dbReference type="InterPro" id="IPR001810">
    <property type="entry name" value="F-box_dom"/>
</dbReference>
<gene>
    <name evidence="2" type="primary">ga03546</name>
    <name evidence="2" type="ORF">PR202_ga03546</name>
</gene>
<dbReference type="AlphaFoldDB" id="A0AAV5BQN6"/>
<evidence type="ECO:0000313" key="3">
    <source>
        <dbReference type="Proteomes" id="UP001054889"/>
    </source>
</evidence>
<evidence type="ECO:0000313" key="2">
    <source>
        <dbReference type="EMBL" id="GJM87579.1"/>
    </source>
</evidence>
<evidence type="ECO:0000259" key="1">
    <source>
        <dbReference type="Pfam" id="PF00646"/>
    </source>
</evidence>
<dbReference type="PANTHER" id="PTHR34709:SF68">
    <property type="entry name" value="OS07G0550432 PROTEIN"/>
    <property type="match status" value="1"/>
</dbReference>
<proteinExistence type="predicted"/>
<dbReference type="Gene3D" id="1.20.1280.50">
    <property type="match status" value="1"/>
</dbReference>
<organism evidence="2 3">
    <name type="scientific">Eleusine coracana subsp. coracana</name>
    <dbReference type="NCBI Taxonomy" id="191504"/>
    <lineage>
        <taxon>Eukaryota</taxon>
        <taxon>Viridiplantae</taxon>
        <taxon>Streptophyta</taxon>
        <taxon>Embryophyta</taxon>
        <taxon>Tracheophyta</taxon>
        <taxon>Spermatophyta</taxon>
        <taxon>Magnoliopsida</taxon>
        <taxon>Liliopsida</taxon>
        <taxon>Poales</taxon>
        <taxon>Poaceae</taxon>
        <taxon>PACMAD clade</taxon>
        <taxon>Chloridoideae</taxon>
        <taxon>Cynodonteae</taxon>
        <taxon>Eleusininae</taxon>
        <taxon>Eleusine</taxon>
    </lineage>
</organism>
<feature type="domain" description="F-box" evidence="1">
    <location>
        <begin position="15"/>
        <end position="54"/>
    </location>
</feature>
<dbReference type="PANTHER" id="PTHR34709">
    <property type="entry name" value="OS10G0396666 PROTEIN"/>
    <property type="match status" value="1"/>
</dbReference>
<dbReference type="EMBL" id="BQKI01000002">
    <property type="protein sequence ID" value="GJM87579.1"/>
    <property type="molecule type" value="Genomic_DNA"/>
</dbReference>
<reference evidence="2" key="2">
    <citation type="submission" date="2021-12" db="EMBL/GenBank/DDBJ databases">
        <title>Resequencing data analysis of finger millet.</title>
        <authorList>
            <person name="Hatakeyama M."/>
            <person name="Aluri S."/>
            <person name="Balachadran M.T."/>
            <person name="Sivarajan S.R."/>
            <person name="Poveda L."/>
            <person name="Shimizu-Inatsugi R."/>
            <person name="Schlapbach R."/>
            <person name="Sreeman S.M."/>
            <person name="Shimizu K.K."/>
        </authorList>
    </citation>
    <scope>NUCLEOTIDE SEQUENCE</scope>
</reference>
<dbReference type="Pfam" id="PF00646">
    <property type="entry name" value="F-box"/>
    <property type="match status" value="1"/>
</dbReference>
<comment type="caution">
    <text evidence="2">The sequence shown here is derived from an EMBL/GenBank/DDBJ whole genome shotgun (WGS) entry which is preliminary data.</text>
</comment>
<protein>
    <recommendedName>
        <fullName evidence="1">F-box domain-containing protein</fullName>
    </recommendedName>
</protein>
<dbReference type="Proteomes" id="UP001054889">
    <property type="component" value="Unassembled WGS sequence"/>
</dbReference>
<dbReference type="InterPro" id="IPR036047">
    <property type="entry name" value="F-box-like_dom_sf"/>
</dbReference>
<name>A0AAV5BQN6_ELECO</name>
<dbReference type="InterPro" id="IPR055312">
    <property type="entry name" value="FBL15-like"/>
</dbReference>
<dbReference type="SUPFAM" id="SSF81383">
    <property type="entry name" value="F-box domain"/>
    <property type="match status" value="1"/>
</dbReference>
<sequence length="182" mass="20380">MEQGRRRRRYKRDRISHLPDKILHRILLRLGSVPAAARTSVLSRRWRRVWTHLPELVLCDNGQVRISSFLNAVDGALAGNSTPALRALGISMFNVLSPVPAARIARWLCFASQRVTGDIFLCLPWHPESPSQGQLVEQDLELPLCVRATAINLSIGQGSRQLQLPWTGTFGALRIQDSANEN</sequence>